<dbReference type="RefSeq" id="WP_187533890.1">
    <property type="nucleotide sequence ID" value="NZ_CBCSHU010000021.1"/>
</dbReference>
<keyword evidence="3" id="KW-1185">Reference proteome</keyword>
<dbReference type="GO" id="GO:1901135">
    <property type="term" value="P:carbohydrate derivative metabolic process"/>
    <property type="evidence" value="ECO:0007669"/>
    <property type="project" value="InterPro"/>
</dbReference>
<reference evidence="2 3" key="1">
    <citation type="submission" date="2020-08" db="EMBL/GenBank/DDBJ databases">
        <title>Genome sequence of Erysipelothrix inopinata DSM 15511T.</title>
        <authorList>
            <person name="Hyun D.-W."/>
            <person name="Bae J.-W."/>
        </authorList>
    </citation>
    <scope>NUCLEOTIDE SEQUENCE [LARGE SCALE GENOMIC DNA]</scope>
    <source>
        <strain evidence="2 3">DSM 15511</strain>
    </source>
</reference>
<evidence type="ECO:0000313" key="3">
    <source>
        <dbReference type="Proteomes" id="UP000515928"/>
    </source>
</evidence>
<name>A0A7G9RYU3_9FIRM</name>
<feature type="domain" description="HTH rpiR-type" evidence="1">
    <location>
        <begin position="1"/>
        <end position="77"/>
    </location>
</feature>
<dbReference type="SUPFAM" id="SSF53697">
    <property type="entry name" value="SIS domain"/>
    <property type="match status" value="1"/>
</dbReference>
<organism evidence="2 3">
    <name type="scientific">Erysipelothrix inopinata</name>
    <dbReference type="NCBI Taxonomy" id="225084"/>
    <lineage>
        <taxon>Bacteria</taxon>
        <taxon>Bacillati</taxon>
        <taxon>Bacillota</taxon>
        <taxon>Erysipelotrichia</taxon>
        <taxon>Erysipelotrichales</taxon>
        <taxon>Erysipelotrichaceae</taxon>
        <taxon>Erysipelothrix</taxon>
    </lineage>
</organism>
<evidence type="ECO:0000313" key="2">
    <source>
        <dbReference type="EMBL" id="QNN60768.1"/>
    </source>
</evidence>
<accession>A0A7G9RYU3</accession>
<dbReference type="PANTHER" id="PTHR30514">
    <property type="entry name" value="GLUCOKINASE"/>
    <property type="match status" value="1"/>
</dbReference>
<evidence type="ECO:0000259" key="1">
    <source>
        <dbReference type="PROSITE" id="PS51071"/>
    </source>
</evidence>
<dbReference type="PROSITE" id="PS51071">
    <property type="entry name" value="HTH_RPIR"/>
    <property type="match status" value="1"/>
</dbReference>
<dbReference type="Pfam" id="PF01418">
    <property type="entry name" value="HTH_6"/>
    <property type="match status" value="1"/>
</dbReference>
<dbReference type="InterPro" id="IPR046348">
    <property type="entry name" value="SIS_dom_sf"/>
</dbReference>
<dbReference type="GO" id="GO:0097367">
    <property type="term" value="F:carbohydrate derivative binding"/>
    <property type="evidence" value="ECO:0007669"/>
    <property type="project" value="InterPro"/>
</dbReference>
<dbReference type="PANTHER" id="PTHR30514:SF1">
    <property type="entry name" value="HTH-TYPE TRANSCRIPTIONAL REGULATOR HEXR-RELATED"/>
    <property type="match status" value="1"/>
</dbReference>
<dbReference type="InterPro" id="IPR009057">
    <property type="entry name" value="Homeodomain-like_sf"/>
</dbReference>
<protein>
    <submittedName>
        <fullName evidence="2">MurR/RpiR family transcriptional regulator</fullName>
    </submittedName>
</protein>
<sequence>MKIETIVQEHFESLSNVDLSIWKFISNNLEKTTMLSISELAQLCNTSRTSVLRFSQKLGFSGYGELKLIIRQGLQIETPTTSVDLRANMMSDSILDFIREDYSLLFERLSVANRVFIYSDKHTETLVAQYFKRLFFSEDILVYPIWGEHEIRKLSENATQDDLIIFLAMNQDDVILDVLPSFIKRQVFTVNISKQGETIMHKLSDFTISISAEDTKGISVLFVMVELLHSMYQDFMKGGYHDEY</sequence>
<gene>
    <name evidence="2" type="ORF">H9L01_10460</name>
</gene>
<dbReference type="GO" id="GO:0003700">
    <property type="term" value="F:DNA-binding transcription factor activity"/>
    <property type="evidence" value="ECO:0007669"/>
    <property type="project" value="InterPro"/>
</dbReference>
<dbReference type="AlphaFoldDB" id="A0A7G9RYU3"/>
<dbReference type="GO" id="GO:0003677">
    <property type="term" value="F:DNA binding"/>
    <property type="evidence" value="ECO:0007669"/>
    <property type="project" value="InterPro"/>
</dbReference>
<dbReference type="InterPro" id="IPR036388">
    <property type="entry name" value="WH-like_DNA-bd_sf"/>
</dbReference>
<dbReference type="KEGG" id="eio:H9L01_10460"/>
<dbReference type="InterPro" id="IPR000281">
    <property type="entry name" value="HTH_RpiR"/>
</dbReference>
<dbReference type="SUPFAM" id="SSF46689">
    <property type="entry name" value="Homeodomain-like"/>
    <property type="match status" value="1"/>
</dbReference>
<proteinExistence type="predicted"/>
<dbReference type="InterPro" id="IPR047640">
    <property type="entry name" value="RpiR-like"/>
</dbReference>
<dbReference type="EMBL" id="CP060715">
    <property type="protein sequence ID" value="QNN60768.1"/>
    <property type="molecule type" value="Genomic_DNA"/>
</dbReference>
<dbReference type="Gene3D" id="1.10.10.10">
    <property type="entry name" value="Winged helix-like DNA-binding domain superfamily/Winged helix DNA-binding domain"/>
    <property type="match status" value="1"/>
</dbReference>
<dbReference type="Proteomes" id="UP000515928">
    <property type="component" value="Chromosome"/>
</dbReference>